<keyword evidence="2" id="KW-0963">Cytoplasm</keyword>
<evidence type="ECO:0000256" key="1">
    <source>
        <dbReference type="ARBA" id="ARBA00004496"/>
    </source>
</evidence>
<evidence type="ECO:0000256" key="3">
    <source>
        <dbReference type="ARBA" id="ARBA00023054"/>
    </source>
</evidence>
<keyword evidence="6" id="KW-1185">Reference proteome</keyword>
<feature type="coiled-coil region" evidence="4">
    <location>
        <begin position="1164"/>
        <end position="1205"/>
    </location>
</feature>
<dbReference type="GeneID" id="103193021"/>
<feature type="region of interest" description="Disordered" evidence="5">
    <location>
        <begin position="1070"/>
        <end position="1103"/>
    </location>
</feature>
<feature type="coiled-coil region" evidence="4">
    <location>
        <begin position="1352"/>
        <end position="1506"/>
    </location>
</feature>
<protein>
    <submittedName>
        <fullName evidence="7">Coiled-coil domain-containing protein 18</fullName>
    </submittedName>
</protein>
<comment type="subcellular location">
    <subcellularLocation>
        <location evidence="1">Cytoplasm</location>
    </subcellularLocation>
</comment>
<dbReference type="RefSeq" id="XP_007934314.1">
    <property type="nucleotide sequence ID" value="XM_007936123.1"/>
</dbReference>
<evidence type="ECO:0000313" key="6">
    <source>
        <dbReference type="Proteomes" id="UP000694850"/>
    </source>
</evidence>
<name>A0A8B6ZF64_ORYAF</name>
<dbReference type="PANTHER" id="PTHR18875">
    <property type="entry name" value="SARCOMA ANTIGEN NY-SAR-24/CYTOSKELETAL PROTEIN SOJO"/>
    <property type="match status" value="1"/>
</dbReference>
<dbReference type="PANTHER" id="PTHR18875:SF8">
    <property type="entry name" value="COILED-COIL DOMAIN-CONTAINING PROTEIN 18"/>
    <property type="match status" value="1"/>
</dbReference>
<proteinExistence type="predicted"/>
<feature type="coiled-coil region" evidence="4">
    <location>
        <begin position="498"/>
        <end position="543"/>
    </location>
</feature>
<dbReference type="GO" id="GO:0005737">
    <property type="term" value="C:cytoplasm"/>
    <property type="evidence" value="ECO:0007669"/>
    <property type="project" value="UniProtKB-SubCell"/>
</dbReference>
<accession>A0A8B6ZF64</accession>
<sequence>MESNSSDYYNKDNEEESLLENVASLRHELKITEWSLQNLGEELSSVSTSENSDYTSNPSRFQRLILEDLAQPSHPGHLNYSPYKKVCKLSSGNTDFRKKPKDKVSFESSTPMDQEIRSLREKLNKLRQQNACLVSQNHSLMTKIESIHFELTQSKAKVSILESAQQQAANVPILEEQIINLEAEVSAQDKVLREAEDKLEQSQKMVIEKEQSLQKFQEECIKLKVDLLEQSKQGKRAERQRNEALYNAEELSKAFQHYKEKVAEKLEKVQAEEEILEKNLINCEKENKRLQEKCGIYKSEVEILKEKLRQLKEENNIAKEKLRAMAVKNSEVVAQLTESRQNVLKLESELQDKEEVLREKFSIMNENKELKLRITTQNERLDLCHQEIESSRVELRNLEKIISQLPLKREMFGFKSSLSKHQMSSLSNTEDSCIGCGEANKMMISELRIKLAIKEAEIQKLQANLTANQLSQSLISYNDNQESGKFNSLETEPVKLGNNQVAESIKDQSKQYEREKQKLAAGIEELRTKLMQIEAENSDLKVDMAHRTSQFQLIQEELLEKASNSSKLESEMTKKCSQLLTLEKQLEEKIVAYSSIAAKNAELEQELMEKNEKIRSLETNINTEHEKICLAFEKAKKIHLEQHKEMEKQIERLEVQLEKKDQQFKEQEKTMSMLQQDIICKHHHLESLDRLLTESKGEMEKENMKKDEALKALQNQVSEETIKVRQLDSALEICKEELALHLNQLEGNKEKFEKQLKKKSEEVYCLQKELKIKNHSLQETTEQNVILQHTLQQQQQMLQQETIRNGELEDIQTKLEKQVSKLEQELQKQRESSAEKIRKMEDRCETATREADLKRQKIIELTGIGRQVKLEMDQCKEELSRMEKEIMHLKRDGENKAIHISQLDMILEQTKTELDKKTNAVKELEKLHHQTETELTEASQKREALETELQNAHGELKSTLRQLQELRDVLQKAQLSLEEKYTTIKDLTAELSSPSTQTVGYGHAQPFFKDPTGAGDLLNEDEDEEGTWTGAYLLSVVEQSHSLRAAASTSPCSTYMSFFSNPLELAGPESLPPWTLSDADSQAPPPSPLSGPNPDFVDHGESLGDRHHQTLQISYEALKDENSKLSEVQSFSETQTEMVRTLERKLEAKMSKEERDYRDPESVVQQVEQSLELMTKQAVKVESNVLKLKQEVSLLQAQVSNFKHENEALRCGQGASLTVVKQHTDMALQNLRMTEFLRLKMTRKRRSSPEATRTPKHPASLSRNVAAAFDVRSSPSDPSTLLSLTPILLVLAISSGIHMTSSTSDKLSTSTPLGPVIKEQEQYIATQYKDTVDLGQELTLTREQLQNSHTEMVEARRQQVQGQREIERLSSELEEIKQLSKEKEVRGNHLAEELGASQVREAQLEARMQAEIKKLSAEVGSLKEAYHREMLSHQENHAKWRMSADSQKTSVQQLNEQLEKAKLELEDAQDTVSNLHQQVQDRNEVIEAANEALLIKESELTRLQAKISGHERAEGMKFLSVPAETVLDIQDPKFGKHSHTSFFKCKKLRRSISASDLSFRTHADEDLSEELLQDLKKMQLEQPSALQENQKDLTYNQLDSFDPLIYNLEDDNSESNDFNTLSGMLKYINKEVRLLKKSSVQIGAGLTQILLQLKIRDKRGKGRDMEKEQEVE</sequence>
<dbReference type="OrthoDB" id="2160759at2759"/>
<dbReference type="Proteomes" id="UP000694850">
    <property type="component" value="Unplaced"/>
</dbReference>
<evidence type="ECO:0000256" key="4">
    <source>
        <dbReference type="SAM" id="Coils"/>
    </source>
</evidence>
<feature type="coiled-coil region" evidence="4">
    <location>
        <begin position="248"/>
        <end position="356"/>
    </location>
</feature>
<evidence type="ECO:0000256" key="2">
    <source>
        <dbReference type="ARBA" id="ARBA00022490"/>
    </source>
</evidence>
<dbReference type="CTD" id="343099"/>
<gene>
    <name evidence="7" type="primary">CCDC18</name>
</gene>
<reference evidence="7" key="1">
    <citation type="submission" date="2025-08" db="UniProtKB">
        <authorList>
            <consortium name="RefSeq"/>
        </authorList>
    </citation>
    <scope>IDENTIFICATION</scope>
</reference>
<evidence type="ECO:0000313" key="7">
    <source>
        <dbReference type="RefSeq" id="XP_007934314.1"/>
    </source>
</evidence>
<organism evidence="6 7">
    <name type="scientific">Orycteropus afer afer</name>
    <dbReference type="NCBI Taxonomy" id="1230840"/>
    <lineage>
        <taxon>Eukaryota</taxon>
        <taxon>Metazoa</taxon>
        <taxon>Chordata</taxon>
        <taxon>Craniata</taxon>
        <taxon>Vertebrata</taxon>
        <taxon>Euteleostomi</taxon>
        <taxon>Mammalia</taxon>
        <taxon>Eutheria</taxon>
        <taxon>Afrotheria</taxon>
        <taxon>Tubulidentata</taxon>
        <taxon>Orycteropodidae</taxon>
        <taxon>Orycteropus</taxon>
    </lineage>
</organism>
<keyword evidence="3 4" id="KW-0175">Coiled coil</keyword>
<feature type="coiled-coil region" evidence="4">
    <location>
        <begin position="444"/>
        <end position="473"/>
    </location>
</feature>
<feature type="region of interest" description="Disordered" evidence="5">
    <location>
        <begin position="1241"/>
        <end position="1261"/>
    </location>
</feature>
<evidence type="ECO:0000256" key="5">
    <source>
        <dbReference type="SAM" id="MobiDB-lite"/>
    </source>
</evidence>
<feature type="coiled-coil region" evidence="4">
    <location>
        <begin position="593"/>
        <end position="990"/>
    </location>
</feature>
<feature type="coiled-coil region" evidence="4">
    <location>
        <begin position="164"/>
        <end position="219"/>
    </location>
</feature>